<evidence type="ECO:0000313" key="2">
    <source>
        <dbReference type="EMBL" id="EHQ36835.1"/>
    </source>
</evidence>
<reference evidence="2 3" key="1">
    <citation type="submission" date="2011-10" db="EMBL/GenBank/DDBJ databases">
        <title>The Improved High-Quality Draft genome of Methanoplanus limicola DSM 2279.</title>
        <authorList>
            <consortium name="US DOE Joint Genome Institute (JGI-PGF)"/>
            <person name="Lucas S."/>
            <person name="Copeland A."/>
            <person name="Lapidus A."/>
            <person name="Glavina del Rio T."/>
            <person name="Dalin E."/>
            <person name="Tice H."/>
            <person name="Bruce D."/>
            <person name="Goodwin L."/>
            <person name="Pitluck S."/>
            <person name="Peters L."/>
            <person name="Mikhailova N."/>
            <person name="Lu M."/>
            <person name="Kyrpides N."/>
            <person name="Mavromatis K."/>
            <person name="Ivanova N."/>
            <person name="Markowitz V."/>
            <person name="Cheng J.-F."/>
            <person name="Hugenholtz P."/>
            <person name="Woyke T."/>
            <person name="Wu D."/>
            <person name="Wirth R."/>
            <person name="Brambilla E.-M."/>
            <person name="Klenk H.-P."/>
            <person name="Eisen J.A."/>
        </authorList>
    </citation>
    <scope>NUCLEOTIDE SEQUENCE [LARGE SCALE GENOMIC DNA]</scope>
    <source>
        <strain evidence="2 3">DSM 2279</strain>
    </source>
</reference>
<dbReference type="SUPFAM" id="SSF52255">
    <property type="entry name" value="N5-CAIR mutase (phosphoribosylaminoimidazole carboxylase, PurE)"/>
    <property type="match status" value="1"/>
</dbReference>
<name>H1YWU4_9EURY</name>
<dbReference type="HOGENOM" id="CLU_065705_0_0_2"/>
<dbReference type="Gene3D" id="3.40.50.1970">
    <property type="match status" value="1"/>
</dbReference>
<feature type="domain" description="PurE" evidence="1">
    <location>
        <begin position="131"/>
        <end position="262"/>
    </location>
</feature>
<dbReference type="NCBIfam" id="NF033503">
    <property type="entry name" value="LarB"/>
    <property type="match status" value="1"/>
</dbReference>
<evidence type="ECO:0000259" key="1">
    <source>
        <dbReference type="SMART" id="SM01001"/>
    </source>
</evidence>
<dbReference type="STRING" id="937775.Metlim_2800"/>
<accession>H1YWU4</accession>
<dbReference type="PATRIC" id="fig|937775.9.peg.3146"/>
<evidence type="ECO:0000313" key="3">
    <source>
        <dbReference type="Proteomes" id="UP000005741"/>
    </source>
</evidence>
<protein>
    <submittedName>
        <fullName evidence="2">1-(5-phosphoribosyl)-5-amino-4-imidazole-carboxylate (AIR) carboxylase</fullName>
    </submittedName>
</protein>
<dbReference type="Pfam" id="PF00731">
    <property type="entry name" value="AIRC"/>
    <property type="match status" value="1"/>
</dbReference>
<keyword evidence="3" id="KW-1185">Reference proteome</keyword>
<dbReference type="InterPro" id="IPR000031">
    <property type="entry name" value="PurE_dom"/>
</dbReference>
<dbReference type="AlphaFoldDB" id="H1YWU4"/>
<dbReference type="GO" id="GO:0016787">
    <property type="term" value="F:hydrolase activity"/>
    <property type="evidence" value="ECO:0007669"/>
    <property type="project" value="InterPro"/>
</dbReference>
<dbReference type="PANTHER" id="PTHR43064">
    <property type="entry name" value="PHOSPHORIBOSYLAMINOIMIDAZOLE CARBOXYLASE-RELATED"/>
    <property type="match status" value="1"/>
</dbReference>
<dbReference type="Proteomes" id="UP000005741">
    <property type="component" value="Chromosome"/>
</dbReference>
<gene>
    <name evidence="2" type="ORF">Metlim_2800</name>
</gene>
<dbReference type="SMART" id="SM01001">
    <property type="entry name" value="AIRC"/>
    <property type="match status" value="1"/>
</dbReference>
<dbReference type="GO" id="GO:0006189">
    <property type="term" value="P:'de novo' IMP biosynthetic process"/>
    <property type="evidence" value="ECO:0007669"/>
    <property type="project" value="InterPro"/>
</dbReference>
<organism evidence="2 3">
    <name type="scientific">Methanoplanus limicola DSM 2279</name>
    <dbReference type="NCBI Taxonomy" id="937775"/>
    <lineage>
        <taxon>Archaea</taxon>
        <taxon>Methanobacteriati</taxon>
        <taxon>Methanobacteriota</taxon>
        <taxon>Stenosarchaea group</taxon>
        <taxon>Methanomicrobia</taxon>
        <taxon>Methanomicrobiales</taxon>
        <taxon>Methanomicrobiaceae</taxon>
        <taxon>Methanoplanus</taxon>
    </lineage>
</organism>
<dbReference type="EMBL" id="CM001436">
    <property type="protein sequence ID" value="EHQ36835.1"/>
    <property type="molecule type" value="Genomic_DNA"/>
</dbReference>
<dbReference type="PANTHER" id="PTHR43064:SF1">
    <property type="entry name" value="SLL1489 PROTEIN"/>
    <property type="match status" value="1"/>
</dbReference>
<dbReference type="FunCoup" id="H1YWU4">
    <property type="interactions" value="1"/>
</dbReference>
<sequence length="265" mass="28071">MLIIRMNSNNTLRGILKEFEAGRISADAAEELIDGLRIEKIGNIANIDLGRSVRCGMPEVILAEGKRTEHLTEIVEKILPVSGRCLITRVSRDQADVLINISESLAFFSSYNETASTVFISREPDIEKSGGRVGIITAGTSDLRVAEEAKVIAEVMGCEVKTAYDVGAAGIHRLFPAIKEMLDVDAYVVCAGREGTLPTVIAGLVDRPVIGVPVSVGYGYMGQGQAALAGMLQSCAVLTVVNIDAGFTAGAFAARIANMAGENRG</sequence>
<proteinExistence type="predicted"/>
<dbReference type="InterPro" id="IPR039476">
    <property type="entry name" value="P2CMN_synthase_LarB"/>
</dbReference>
<dbReference type="InParanoid" id="H1YWU4"/>